<dbReference type="AlphaFoldDB" id="A0A550CHM1"/>
<evidence type="ECO:0000256" key="2">
    <source>
        <dbReference type="SAM" id="Phobius"/>
    </source>
</evidence>
<keyword evidence="2" id="KW-0472">Membrane</keyword>
<feature type="region of interest" description="Disordered" evidence="1">
    <location>
        <begin position="76"/>
        <end position="106"/>
    </location>
</feature>
<gene>
    <name evidence="3" type="ORF">BD626DRAFT_568066</name>
</gene>
<accession>A0A550CHM1</accession>
<keyword evidence="4" id="KW-1185">Reference proteome</keyword>
<evidence type="ECO:0000256" key="1">
    <source>
        <dbReference type="SAM" id="MobiDB-lite"/>
    </source>
</evidence>
<protein>
    <submittedName>
        <fullName evidence="3">Uncharacterized protein</fullName>
    </submittedName>
</protein>
<keyword evidence="2" id="KW-1133">Transmembrane helix</keyword>
<feature type="transmembrane region" description="Helical" evidence="2">
    <location>
        <begin position="36"/>
        <end position="57"/>
    </location>
</feature>
<dbReference type="EMBL" id="VDMD01000007">
    <property type="protein sequence ID" value="TRM64298.1"/>
    <property type="molecule type" value="Genomic_DNA"/>
</dbReference>
<proteinExistence type="predicted"/>
<sequence length="302" mass="34027">MQLITLPNLSIFLYFMKVLNDFVTGAQSLFEIVFNHLVLALVYLVLDILTITIVLLAPRFMARYLPNIVARFSGCPPPASPPNRDQPEIQNATSSNDAERDRVSEARDRELAEALRQLAEQKKSSEALAKENHRLRTQLNLTNAIHDQKAVAMKAKNAQEVAKLKTQHARELDAKDGKIHVLKQKRAATQTRLVEQAARAAAAEAIVTKQNSLIPALEIVIRMHNGTIAMRDQTIATLQQENAQYQRRNAWSERRRNDLFAEVQDLRAERDQRAEATIVAHRIAPLSGNDEADFYDQPGPDL</sequence>
<name>A0A550CHM1_9AGAR</name>
<dbReference type="Proteomes" id="UP000320762">
    <property type="component" value="Unassembled WGS sequence"/>
</dbReference>
<feature type="transmembrane region" description="Helical" evidence="2">
    <location>
        <begin position="12"/>
        <end position="30"/>
    </location>
</feature>
<evidence type="ECO:0000313" key="4">
    <source>
        <dbReference type="Proteomes" id="UP000320762"/>
    </source>
</evidence>
<evidence type="ECO:0000313" key="3">
    <source>
        <dbReference type="EMBL" id="TRM64298.1"/>
    </source>
</evidence>
<feature type="compositionally biased region" description="Basic and acidic residues" evidence="1">
    <location>
        <begin position="97"/>
        <end position="106"/>
    </location>
</feature>
<organism evidence="3 4">
    <name type="scientific">Schizophyllum amplum</name>
    <dbReference type="NCBI Taxonomy" id="97359"/>
    <lineage>
        <taxon>Eukaryota</taxon>
        <taxon>Fungi</taxon>
        <taxon>Dikarya</taxon>
        <taxon>Basidiomycota</taxon>
        <taxon>Agaricomycotina</taxon>
        <taxon>Agaricomycetes</taxon>
        <taxon>Agaricomycetidae</taxon>
        <taxon>Agaricales</taxon>
        <taxon>Schizophyllaceae</taxon>
        <taxon>Schizophyllum</taxon>
    </lineage>
</organism>
<keyword evidence="2" id="KW-0812">Transmembrane</keyword>
<comment type="caution">
    <text evidence="3">The sequence shown here is derived from an EMBL/GenBank/DDBJ whole genome shotgun (WGS) entry which is preliminary data.</text>
</comment>
<reference evidence="3 4" key="1">
    <citation type="journal article" date="2019" name="New Phytol.">
        <title>Comparative genomics reveals unique wood-decay strategies and fruiting body development in the Schizophyllaceae.</title>
        <authorList>
            <person name="Almasi E."/>
            <person name="Sahu N."/>
            <person name="Krizsan K."/>
            <person name="Balint B."/>
            <person name="Kovacs G.M."/>
            <person name="Kiss B."/>
            <person name="Cseklye J."/>
            <person name="Drula E."/>
            <person name="Henrissat B."/>
            <person name="Nagy I."/>
            <person name="Chovatia M."/>
            <person name="Adam C."/>
            <person name="LaButti K."/>
            <person name="Lipzen A."/>
            <person name="Riley R."/>
            <person name="Grigoriev I.V."/>
            <person name="Nagy L.G."/>
        </authorList>
    </citation>
    <scope>NUCLEOTIDE SEQUENCE [LARGE SCALE GENOMIC DNA]</scope>
    <source>
        <strain evidence="3 4">NL-1724</strain>
    </source>
</reference>